<dbReference type="RefSeq" id="WP_269881230.1">
    <property type="nucleotide sequence ID" value="NZ_JAQAGZ010000005.1"/>
</dbReference>
<protein>
    <submittedName>
        <fullName evidence="3">FAD-dependent monooxygenase</fullName>
    </submittedName>
</protein>
<comment type="caution">
    <text evidence="3">The sequence shown here is derived from an EMBL/GenBank/DDBJ whole genome shotgun (WGS) entry which is preliminary data.</text>
</comment>
<evidence type="ECO:0000313" key="3">
    <source>
        <dbReference type="EMBL" id="MCZ8512781.1"/>
    </source>
</evidence>
<accession>A0ABT4Q7L7</accession>
<reference evidence="3 4" key="1">
    <citation type="submission" date="2022-12" db="EMBL/GenBank/DDBJ databases">
        <title>Draft genome sequence of Paenibacillus sp. dW9.</title>
        <authorList>
            <person name="Choi E.-W."/>
            <person name="Kim D.-U."/>
        </authorList>
    </citation>
    <scope>NUCLEOTIDE SEQUENCE [LARGE SCALE GENOMIC DNA]</scope>
    <source>
        <strain evidence="4">dW9</strain>
    </source>
</reference>
<dbReference type="SUPFAM" id="SSF51905">
    <property type="entry name" value="FAD/NAD(P)-binding domain"/>
    <property type="match status" value="1"/>
</dbReference>
<dbReference type="Gene3D" id="3.50.50.60">
    <property type="entry name" value="FAD/NAD(P)-binding domain"/>
    <property type="match status" value="1"/>
</dbReference>
<dbReference type="InterPro" id="IPR036188">
    <property type="entry name" value="FAD/NAD-bd_sf"/>
</dbReference>
<dbReference type="Pfam" id="PF01494">
    <property type="entry name" value="FAD_binding_3"/>
    <property type="match status" value="1"/>
</dbReference>
<dbReference type="PANTHER" id="PTHR43476:SF5">
    <property type="entry name" value="FAD-DEPENDENT MONOOXYGENASE"/>
    <property type="match status" value="1"/>
</dbReference>
<dbReference type="PANTHER" id="PTHR43476">
    <property type="entry name" value="3-(3-HYDROXY-PHENYL)PROPIONATE/3-HYDROXYCINNAMIC ACID HYDROXYLASE"/>
    <property type="match status" value="1"/>
</dbReference>
<keyword evidence="4" id="KW-1185">Reference proteome</keyword>
<dbReference type="EMBL" id="JAQAGZ010000005">
    <property type="protein sequence ID" value="MCZ8512781.1"/>
    <property type="molecule type" value="Genomic_DNA"/>
</dbReference>
<feature type="domain" description="FAD-binding" evidence="2">
    <location>
        <begin position="8"/>
        <end position="347"/>
    </location>
</feature>
<gene>
    <name evidence="3" type="ORF">O9H85_10210</name>
</gene>
<keyword evidence="1" id="KW-0560">Oxidoreductase</keyword>
<proteinExistence type="predicted"/>
<keyword evidence="3" id="KW-0503">Monooxygenase</keyword>
<dbReference type="InterPro" id="IPR050631">
    <property type="entry name" value="PheA/TfdB_FAD_monoxygenase"/>
</dbReference>
<evidence type="ECO:0000256" key="1">
    <source>
        <dbReference type="ARBA" id="ARBA00023002"/>
    </source>
</evidence>
<dbReference type="Proteomes" id="UP001527882">
    <property type="component" value="Unassembled WGS sequence"/>
</dbReference>
<dbReference type="GO" id="GO:0004497">
    <property type="term" value="F:monooxygenase activity"/>
    <property type="evidence" value="ECO:0007669"/>
    <property type="project" value="UniProtKB-KW"/>
</dbReference>
<dbReference type="PRINTS" id="PR00420">
    <property type="entry name" value="RNGMNOXGNASE"/>
</dbReference>
<name>A0ABT4Q7L7_9BACL</name>
<organism evidence="3 4">
    <name type="scientific">Paenibacillus gyeongsangnamensis</name>
    <dbReference type="NCBI Taxonomy" id="3388067"/>
    <lineage>
        <taxon>Bacteria</taxon>
        <taxon>Bacillati</taxon>
        <taxon>Bacillota</taxon>
        <taxon>Bacilli</taxon>
        <taxon>Bacillales</taxon>
        <taxon>Paenibacillaceae</taxon>
        <taxon>Paenibacillus</taxon>
    </lineage>
</organism>
<evidence type="ECO:0000259" key="2">
    <source>
        <dbReference type="Pfam" id="PF01494"/>
    </source>
</evidence>
<evidence type="ECO:0000313" key="4">
    <source>
        <dbReference type="Proteomes" id="UP001527882"/>
    </source>
</evidence>
<sequence length="406" mass="45308">MSIETIEKDVCIVGGGPAGMILGMLLAKAGKEVIVLESHDNFDREYRGEVLQPRFLQLMEQIGLRAYLESFPSSKLTCGALYYNDKRKGEFSFSGFSKDIPYALWMPQPILLQALYDKAAELPGFSMRFHAQVKELLHDGDRIAGVTAEGAQGPVHVKAKVTVGADGRFSAVRRLGGFEFEYEHHAGDLIWFTVPKPEHWGDELRIQISDGHGYIILPKYPNHLQVGVAVPVEEWKEIREHGIQPFREELLAANPAFRAFAEELKDFKPFVLLQVKDFLVKRWAKDGCLLIGDAAHCASPVGAVGVSLSVTTAVMAADVIYDALEAGDVSAERLDRVQEQREEEIRAIHKIQVRGAKMVFTSTPFIRTIAPILLSLAAKTKLLPAIQRRTLLMAHPLPIHERFTFK</sequence>
<dbReference type="InterPro" id="IPR002938">
    <property type="entry name" value="FAD-bd"/>
</dbReference>